<evidence type="ECO:0000313" key="3">
    <source>
        <dbReference type="Proteomes" id="UP000222788"/>
    </source>
</evidence>
<dbReference type="EMBL" id="APWK03000062">
    <property type="protein sequence ID" value="PHH52597.1"/>
    <property type="molecule type" value="Genomic_DNA"/>
</dbReference>
<evidence type="ECO:0000313" key="2">
    <source>
        <dbReference type="EMBL" id="PHH52597.1"/>
    </source>
</evidence>
<organism evidence="2 3">
    <name type="scientific">Ceratocystis fimbriata CBS 114723</name>
    <dbReference type="NCBI Taxonomy" id="1035309"/>
    <lineage>
        <taxon>Eukaryota</taxon>
        <taxon>Fungi</taxon>
        <taxon>Dikarya</taxon>
        <taxon>Ascomycota</taxon>
        <taxon>Pezizomycotina</taxon>
        <taxon>Sordariomycetes</taxon>
        <taxon>Hypocreomycetidae</taxon>
        <taxon>Microascales</taxon>
        <taxon>Ceratocystidaceae</taxon>
        <taxon>Ceratocystis</taxon>
    </lineage>
</organism>
<feature type="region of interest" description="Disordered" evidence="1">
    <location>
        <begin position="41"/>
        <end position="65"/>
    </location>
</feature>
<protein>
    <submittedName>
        <fullName evidence="2">Uncharacterized protein</fullName>
    </submittedName>
</protein>
<reference evidence="2 3" key="1">
    <citation type="journal article" date="2013" name="Fungal Biol.">
        <title>Analysis of microsatellite markers in the genome of the plant pathogen Ceratocystis fimbriata.</title>
        <authorList>
            <person name="Simpson M.C."/>
            <person name="Wilken P.M."/>
            <person name="Coetzee M.P."/>
            <person name="Wingfield M.J."/>
            <person name="Wingfield B.D."/>
        </authorList>
    </citation>
    <scope>NUCLEOTIDE SEQUENCE [LARGE SCALE GENOMIC DNA]</scope>
    <source>
        <strain evidence="2 3">CBS 114723</strain>
    </source>
</reference>
<sequence>MPNSICDEAYRDVSDALMETSLGNIQCMLNAGNMCRQKRGKLAVSQETSMARDTEDPTNEVEDLN</sequence>
<gene>
    <name evidence="2" type="ORF">CFIMG_005607RA</name>
</gene>
<comment type="caution">
    <text evidence="2">The sequence shown here is derived from an EMBL/GenBank/DDBJ whole genome shotgun (WGS) entry which is preliminary data.</text>
</comment>
<proteinExistence type="predicted"/>
<evidence type="ECO:0000256" key="1">
    <source>
        <dbReference type="SAM" id="MobiDB-lite"/>
    </source>
</evidence>
<dbReference type="Proteomes" id="UP000222788">
    <property type="component" value="Unassembled WGS sequence"/>
</dbReference>
<reference evidence="2 3" key="2">
    <citation type="journal article" date="2013" name="IMA Fungus">
        <title>IMA Genome-F 1: Ceratocystis fimbriata: Draft nuclear genome sequence for the plant pathogen, Ceratocystis fimbriata.</title>
        <authorList>
            <person name="Wilken P.M."/>
            <person name="Steenkamp E.T."/>
            <person name="Wingfield M.J."/>
            <person name="de Beer Z.W."/>
            <person name="Wingfield B.D."/>
        </authorList>
    </citation>
    <scope>NUCLEOTIDE SEQUENCE [LARGE SCALE GENOMIC DNA]</scope>
    <source>
        <strain evidence="2 3">CBS 114723</strain>
    </source>
</reference>
<name>A0A2C5X2V5_9PEZI</name>
<accession>A0A2C5X2V5</accession>
<feature type="compositionally biased region" description="Acidic residues" evidence="1">
    <location>
        <begin position="56"/>
        <end position="65"/>
    </location>
</feature>
<dbReference type="AlphaFoldDB" id="A0A2C5X2V5"/>
<keyword evidence="3" id="KW-1185">Reference proteome</keyword>